<protein>
    <submittedName>
        <fullName evidence="1">Uncharacterized protein</fullName>
    </submittedName>
</protein>
<dbReference type="InParanoid" id="Q7RMR2"/>
<organism evidence="1 2">
    <name type="scientific">Plasmodium yoelii yoelii</name>
    <dbReference type="NCBI Taxonomy" id="73239"/>
    <lineage>
        <taxon>Eukaryota</taxon>
        <taxon>Sar</taxon>
        <taxon>Alveolata</taxon>
        <taxon>Apicomplexa</taxon>
        <taxon>Aconoidasida</taxon>
        <taxon>Haemosporida</taxon>
        <taxon>Plasmodiidae</taxon>
        <taxon>Plasmodium</taxon>
        <taxon>Plasmodium (Vinckeia)</taxon>
    </lineage>
</organism>
<evidence type="ECO:0000313" key="2">
    <source>
        <dbReference type="Proteomes" id="UP000008553"/>
    </source>
</evidence>
<name>Q7RMR2_PLAYO</name>
<reference evidence="1 2" key="1">
    <citation type="journal article" date="2002" name="Nature">
        <title>Genome sequence and comparative analysis of the model rodent malaria parasite Plasmodium yoelii yoelii.</title>
        <authorList>
            <person name="Carlton J.M."/>
            <person name="Angiuoli S.V."/>
            <person name="Suh B.B."/>
            <person name="Kooij T.W."/>
            <person name="Pertea M."/>
            <person name="Silva J.C."/>
            <person name="Ermolaeva M.D."/>
            <person name="Allen J.E."/>
            <person name="Selengut J.D."/>
            <person name="Koo H.L."/>
            <person name="Peterson J.D."/>
            <person name="Pop M."/>
            <person name="Kosack D.S."/>
            <person name="Shumway M.F."/>
            <person name="Bidwell S.L."/>
            <person name="Shallom S.J."/>
            <person name="van Aken S.E."/>
            <person name="Riedmuller S.B."/>
            <person name="Feldblyum T.V."/>
            <person name="Cho J.K."/>
            <person name="Quackenbush J."/>
            <person name="Sedegah M."/>
            <person name="Shoaibi A."/>
            <person name="Cummings L.M."/>
            <person name="Florens L."/>
            <person name="Yates J.R."/>
            <person name="Raine J.D."/>
            <person name="Sinden R.E."/>
            <person name="Harris M.A."/>
            <person name="Cunningham D.A."/>
            <person name="Preiser P.R."/>
            <person name="Bergman L.W."/>
            <person name="Vaidya A.B."/>
            <person name="van Lin L.H."/>
            <person name="Janse C.J."/>
            <person name="Waters A.P."/>
            <person name="Smith H.O."/>
            <person name="White O.R."/>
            <person name="Salzberg S.L."/>
            <person name="Venter J.C."/>
            <person name="Fraser C.M."/>
            <person name="Hoffman S.L."/>
            <person name="Gardner M.J."/>
            <person name="Carucci D.J."/>
        </authorList>
    </citation>
    <scope>NUCLEOTIDE SEQUENCE [LARGE SCALE GENOMIC DNA]</scope>
    <source>
        <strain evidence="1 2">17XNL</strain>
    </source>
</reference>
<evidence type="ECO:0000313" key="1">
    <source>
        <dbReference type="EMBL" id="EAA21544.1"/>
    </source>
</evidence>
<dbReference type="AlphaFoldDB" id="Q7RMR2"/>
<proteinExistence type="predicted"/>
<dbReference type="EMBL" id="AABL01000580">
    <property type="protein sequence ID" value="EAA21544.1"/>
    <property type="molecule type" value="Genomic_DNA"/>
</dbReference>
<keyword evidence="2" id="KW-1185">Reference proteome</keyword>
<gene>
    <name evidence="1" type="ORF">PY02116</name>
</gene>
<dbReference type="PaxDb" id="73239-Q7RMR2"/>
<dbReference type="Proteomes" id="UP000008553">
    <property type="component" value="Unassembled WGS sequence"/>
</dbReference>
<comment type="caution">
    <text evidence="1">The sequence shown here is derived from an EMBL/GenBank/DDBJ whole genome shotgun (WGS) entry which is preliminary data.</text>
</comment>
<accession>Q7RMR2</accession>
<sequence length="16" mass="1883">MINMVPLNKKVLLEKL</sequence>